<dbReference type="Proteomes" id="UP000184444">
    <property type="component" value="Unassembled WGS sequence"/>
</dbReference>
<dbReference type="Pfam" id="PF00149">
    <property type="entry name" value="Metallophos"/>
    <property type="match status" value="1"/>
</dbReference>
<dbReference type="EMBL" id="FRCK01000001">
    <property type="protein sequence ID" value="SHL77351.1"/>
    <property type="molecule type" value="Genomic_DNA"/>
</dbReference>
<dbReference type="InterPro" id="IPR029052">
    <property type="entry name" value="Metallo-depent_PP-like"/>
</dbReference>
<dbReference type="Gene3D" id="3.60.21.10">
    <property type="match status" value="1"/>
</dbReference>
<dbReference type="OrthoDB" id="9795838at2"/>
<keyword evidence="3" id="KW-1185">Reference proteome</keyword>
<dbReference type="STRING" id="53463.SAMN05444389_101286"/>
<evidence type="ECO:0000313" key="3">
    <source>
        <dbReference type="Proteomes" id="UP000184444"/>
    </source>
</evidence>
<dbReference type="NCBIfam" id="TIGR04123">
    <property type="entry name" value="P_estr_lig_assc"/>
    <property type="match status" value="1"/>
</dbReference>
<protein>
    <submittedName>
        <fullName evidence="2">Putative phosphoesterase</fullName>
    </submittedName>
</protein>
<organism evidence="2 3">
    <name type="scientific">Paracoccus solventivorans</name>
    <dbReference type="NCBI Taxonomy" id="53463"/>
    <lineage>
        <taxon>Bacteria</taxon>
        <taxon>Pseudomonadati</taxon>
        <taxon>Pseudomonadota</taxon>
        <taxon>Alphaproteobacteria</taxon>
        <taxon>Rhodobacterales</taxon>
        <taxon>Paracoccaceae</taxon>
        <taxon>Paracoccus</taxon>
    </lineage>
</organism>
<proteinExistence type="predicted"/>
<name>A0A1M7DCW4_9RHOB</name>
<dbReference type="InterPro" id="IPR026336">
    <property type="entry name" value="PdeM-like"/>
</dbReference>
<evidence type="ECO:0000259" key="1">
    <source>
        <dbReference type="Pfam" id="PF00149"/>
    </source>
</evidence>
<dbReference type="RefSeq" id="WP_073060804.1">
    <property type="nucleotide sequence ID" value="NZ_FRCK01000001.1"/>
</dbReference>
<evidence type="ECO:0000313" key="2">
    <source>
        <dbReference type="EMBL" id="SHL77351.1"/>
    </source>
</evidence>
<dbReference type="AlphaFoldDB" id="A0A1M7DCW4"/>
<sequence>MAELRFGGATLIARRSGALWWPERRMLVVADLHLGRAERYARRGGPLLPPWDVTDTLHRLAAEIAALDPAQLVSLGDGFDDDLAAEALDPAARQLLWQLAQGRDWLWLAGNHDRRPLSDDLPGRWAPELPGPIAFRHEAGPGPDVSGHMHPVVSLAGQRWRCFVLGADHLILPAFGSYTGGLDIRDPAFRRLVPQGRAICCSQAMFTVPLPAATAARAGVRPPVPG</sequence>
<accession>A0A1M7DCW4</accession>
<dbReference type="PIRSF" id="PIRSF000887">
    <property type="entry name" value="Pesterase_MJ0037"/>
    <property type="match status" value="1"/>
</dbReference>
<feature type="domain" description="Calcineurin-like phosphoesterase" evidence="1">
    <location>
        <begin position="25"/>
        <end position="124"/>
    </location>
</feature>
<dbReference type="InterPro" id="IPR024173">
    <property type="entry name" value="Pesterase_MJ0037-like"/>
</dbReference>
<gene>
    <name evidence="2" type="ORF">SAMN05444389_101286</name>
</gene>
<dbReference type="PANTHER" id="PTHR39323">
    <property type="entry name" value="BLR1149 PROTEIN"/>
    <property type="match status" value="1"/>
</dbReference>
<reference evidence="3" key="1">
    <citation type="submission" date="2016-11" db="EMBL/GenBank/DDBJ databases">
        <authorList>
            <person name="Varghese N."/>
            <person name="Submissions S."/>
        </authorList>
    </citation>
    <scope>NUCLEOTIDE SEQUENCE [LARGE SCALE GENOMIC DNA]</scope>
    <source>
        <strain evidence="3">DSM 6637</strain>
    </source>
</reference>
<dbReference type="GO" id="GO:0016787">
    <property type="term" value="F:hydrolase activity"/>
    <property type="evidence" value="ECO:0007669"/>
    <property type="project" value="InterPro"/>
</dbReference>
<dbReference type="PANTHER" id="PTHR39323:SF1">
    <property type="entry name" value="BLR1149 PROTEIN"/>
    <property type="match status" value="1"/>
</dbReference>
<dbReference type="SUPFAM" id="SSF56300">
    <property type="entry name" value="Metallo-dependent phosphatases"/>
    <property type="match status" value="1"/>
</dbReference>
<dbReference type="InterPro" id="IPR004843">
    <property type="entry name" value="Calcineurin-like_PHP"/>
</dbReference>